<organism evidence="8 9">
    <name type="scientific">Actinidia rufa</name>
    <dbReference type="NCBI Taxonomy" id="165716"/>
    <lineage>
        <taxon>Eukaryota</taxon>
        <taxon>Viridiplantae</taxon>
        <taxon>Streptophyta</taxon>
        <taxon>Embryophyta</taxon>
        <taxon>Tracheophyta</taxon>
        <taxon>Spermatophyta</taxon>
        <taxon>Magnoliopsida</taxon>
        <taxon>eudicotyledons</taxon>
        <taxon>Gunneridae</taxon>
        <taxon>Pentapetalae</taxon>
        <taxon>asterids</taxon>
        <taxon>Ericales</taxon>
        <taxon>Actinidiaceae</taxon>
        <taxon>Actinidia</taxon>
    </lineage>
</organism>
<dbReference type="Proteomes" id="UP000585474">
    <property type="component" value="Unassembled WGS sequence"/>
</dbReference>
<keyword evidence="6" id="KW-0723">Serine/threonine-protein kinase</keyword>
<dbReference type="PANTHER" id="PTHR48011">
    <property type="entry name" value="CCR4-NOT TRANSCRIPTIONAL COMPLEX SUBUNIT CAF120-RELATED"/>
    <property type="match status" value="1"/>
</dbReference>
<evidence type="ECO:0000256" key="5">
    <source>
        <dbReference type="PROSITE-ProRule" id="PRU10141"/>
    </source>
</evidence>
<keyword evidence="4 5" id="KW-0067">ATP-binding</keyword>
<evidence type="ECO:0000256" key="4">
    <source>
        <dbReference type="ARBA" id="ARBA00022840"/>
    </source>
</evidence>
<evidence type="ECO:0000256" key="1">
    <source>
        <dbReference type="ARBA" id="ARBA00022679"/>
    </source>
</evidence>
<dbReference type="AlphaFoldDB" id="A0A7J0F905"/>
<evidence type="ECO:0000256" key="6">
    <source>
        <dbReference type="RuleBase" id="RU000304"/>
    </source>
</evidence>
<dbReference type="InterPro" id="IPR011009">
    <property type="entry name" value="Kinase-like_dom_sf"/>
</dbReference>
<evidence type="ECO:0000313" key="9">
    <source>
        <dbReference type="Proteomes" id="UP000585474"/>
    </source>
</evidence>
<dbReference type="GO" id="GO:0004674">
    <property type="term" value="F:protein serine/threonine kinase activity"/>
    <property type="evidence" value="ECO:0007669"/>
    <property type="project" value="UniProtKB-KW"/>
</dbReference>
<dbReference type="Gene3D" id="1.10.510.10">
    <property type="entry name" value="Transferase(Phosphotransferase) domain 1"/>
    <property type="match status" value="1"/>
</dbReference>
<dbReference type="CDD" id="cd06606">
    <property type="entry name" value="STKc_MAPKKK"/>
    <property type="match status" value="1"/>
</dbReference>
<dbReference type="InterPro" id="IPR000719">
    <property type="entry name" value="Prot_kinase_dom"/>
</dbReference>
<comment type="similarity">
    <text evidence="6">Belongs to the protein kinase superfamily.</text>
</comment>
<dbReference type="GO" id="GO:0007165">
    <property type="term" value="P:signal transduction"/>
    <property type="evidence" value="ECO:0007669"/>
    <property type="project" value="TreeGrafter"/>
</dbReference>
<protein>
    <recommendedName>
        <fullName evidence="7">Protein kinase domain-containing protein</fullName>
    </recommendedName>
</protein>
<dbReference type="InterPro" id="IPR008271">
    <property type="entry name" value="Ser/Thr_kinase_AS"/>
</dbReference>
<dbReference type="PROSITE" id="PS00107">
    <property type="entry name" value="PROTEIN_KINASE_ATP"/>
    <property type="match status" value="1"/>
</dbReference>
<name>A0A7J0F905_9ERIC</name>
<evidence type="ECO:0000313" key="8">
    <source>
        <dbReference type="EMBL" id="GFY94679.1"/>
    </source>
</evidence>
<reference evidence="8 9" key="1">
    <citation type="submission" date="2019-07" db="EMBL/GenBank/DDBJ databases">
        <title>De Novo Assembly of kiwifruit Actinidia rufa.</title>
        <authorList>
            <person name="Sugita-Konishi S."/>
            <person name="Sato K."/>
            <person name="Mori E."/>
            <person name="Abe Y."/>
            <person name="Kisaki G."/>
            <person name="Hamano K."/>
            <person name="Suezawa K."/>
            <person name="Otani M."/>
            <person name="Fukuda T."/>
            <person name="Manabe T."/>
            <person name="Gomi K."/>
            <person name="Tabuchi M."/>
            <person name="Akimitsu K."/>
            <person name="Kataoka I."/>
        </authorList>
    </citation>
    <scope>NUCLEOTIDE SEQUENCE [LARGE SCALE GENOMIC DNA]</scope>
    <source>
        <strain evidence="9">cv. Fuchu</strain>
    </source>
</reference>
<dbReference type="SMART" id="SM00220">
    <property type="entry name" value="S_TKc"/>
    <property type="match status" value="1"/>
</dbReference>
<dbReference type="InterPro" id="IPR052751">
    <property type="entry name" value="Plant_MAPKKK"/>
</dbReference>
<comment type="caution">
    <text evidence="8">The sequence shown here is derived from an EMBL/GenBank/DDBJ whole genome shotgun (WGS) entry which is preliminary data.</text>
</comment>
<gene>
    <name evidence="8" type="ORF">Acr_10g0000640</name>
</gene>
<sequence>MARNWRCVPPQPGEWARGKLVGSGSFGTVHLAMNKATGALFVVKSTQSEAGLKSLENEAKILQSLNSPHIVQCMGKEFLNEDGGKEFNLFIEYMAGGNLSEVSEIFGGKLDERVVRLYTREILQGLKYLHENGIVHCDLKCKNVLVSPSGDVKLADFGCSKRAYDLKTNRVCSKSVVGTPLWMAPEVLRNEGFDFSADVWSLGCTVIEMATGRPPWDHDVSNPMAMVMKIACGNGMPRFPDEFSEEGIDFLGKCLATNPKKRWNAAELLNHPFVLGLHGPSSRKEEGACSPASILDVGICESGYESDESIDGGEFRVGIPFSSTKCCEKRRGIPWNHQLQSEFSSSENWVMVRSG</sequence>
<accession>A0A7J0F905</accession>
<dbReference type="OrthoDB" id="275301at2759"/>
<dbReference type="Pfam" id="PF00069">
    <property type="entry name" value="Pkinase"/>
    <property type="match status" value="1"/>
</dbReference>
<dbReference type="PROSITE" id="PS50011">
    <property type="entry name" value="PROTEIN_KINASE_DOM"/>
    <property type="match status" value="1"/>
</dbReference>
<keyword evidence="3" id="KW-0418">Kinase</keyword>
<dbReference type="InterPro" id="IPR017441">
    <property type="entry name" value="Protein_kinase_ATP_BS"/>
</dbReference>
<evidence type="ECO:0000256" key="2">
    <source>
        <dbReference type="ARBA" id="ARBA00022741"/>
    </source>
</evidence>
<dbReference type="GO" id="GO:0005524">
    <property type="term" value="F:ATP binding"/>
    <property type="evidence" value="ECO:0007669"/>
    <property type="project" value="UniProtKB-UniRule"/>
</dbReference>
<evidence type="ECO:0000256" key="3">
    <source>
        <dbReference type="ARBA" id="ARBA00022777"/>
    </source>
</evidence>
<dbReference type="EMBL" id="BJWL01000010">
    <property type="protein sequence ID" value="GFY94679.1"/>
    <property type="molecule type" value="Genomic_DNA"/>
</dbReference>
<evidence type="ECO:0000259" key="7">
    <source>
        <dbReference type="PROSITE" id="PS50011"/>
    </source>
</evidence>
<keyword evidence="9" id="KW-1185">Reference proteome</keyword>
<proteinExistence type="inferred from homology"/>
<keyword evidence="2 5" id="KW-0547">Nucleotide-binding</keyword>
<dbReference type="SUPFAM" id="SSF56112">
    <property type="entry name" value="Protein kinase-like (PK-like)"/>
    <property type="match status" value="1"/>
</dbReference>
<keyword evidence="1" id="KW-0808">Transferase</keyword>
<feature type="domain" description="Protein kinase" evidence="7">
    <location>
        <begin position="15"/>
        <end position="274"/>
    </location>
</feature>
<dbReference type="PANTHER" id="PTHR48011:SF5">
    <property type="entry name" value="PROTEIN KINASE DOMAIN-CONTAINING PROTEIN"/>
    <property type="match status" value="1"/>
</dbReference>
<dbReference type="PROSITE" id="PS00108">
    <property type="entry name" value="PROTEIN_KINASE_ST"/>
    <property type="match status" value="1"/>
</dbReference>
<feature type="binding site" evidence="5">
    <location>
        <position position="44"/>
    </location>
    <ligand>
        <name>ATP</name>
        <dbReference type="ChEBI" id="CHEBI:30616"/>
    </ligand>
</feature>